<proteinExistence type="predicted"/>
<reference evidence="9 10" key="1">
    <citation type="submission" date="2017-04" db="EMBL/GenBank/DDBJ databases">
        <title>Genome sequencing of [Candida] sorbophila.</title>
        <authorList>
            <person name="Ahn J.O."/>
        </authorList>
    </citation>
    <scope>NUCLEOTIDE SEQUENCE [LARGE SCALE GENOMIC DNA]</scope>
    <source>
        <strain evidence="9 10">DS02</strain>
    </source>
</reference>
<comment type="subcellular location">
    <subcellularLocation>
        <location evidence="1">Nucleus</location>
    </subcellularLocation>
</comment>
<dbReference type="STRING" id="45607.A0A2T0FQ16"/>
<dbReference type="Proteomes" id="UP000238350">
    <property type="component" value="Unassembled WGS sequence"/>
</dbReference>
<keyword evidence="4" id="KW-0804">Transcription</keyword>
<keyword evidence="3" id="KW-0238">DNA-binding</keyword>
<evidence type="ECO:0000313" key="9">
    <source>
        <dbReference type="EMBL" id="PRT57070.1"/>
    </source>
</evidence>
<feature type="domain" description="BZIP" evidence="8">
    <location>
        <begin position="233"/>
        <end position="296"/>
    </location>
</feature>
<dbReference type="PROSITE" id="PS50217">
    <property type="entry name" value="BZIP"/>
    <property type="match status" value="1"/>
</dbReference>
<evidence type="ECO:0000256" key="2">
    <source>
        <dbReference type="ARBA" id="ARBA00023015"/>
    </source>
</evidence>
<dbReference type="InterPro" id="IPR046347">
    <property type="entry name" value="bZIP_sf"/>
</dbReference>
<keyword evidence="10" id="KW-1185">Reference proteome</keyword>
<dbReference type="GO" id="GO:0000977">
    <property type="term" value="F:RNA polymerase II transcription regulatory region sequence-specific DNA binding"/>
    <property type="evidence" value="ECO:0007669"/>
    <property type="project" value="TreeGrafter"/>
</dbReference>
<keyword evidence="6" id="KW-0175">Coiled coil</keyword>
<keyword evidence="2" id="KW-0805">Transcription regulation</keyword>
<dbReference type="EMBL" id="NDIQ01000022">
    <property type="protein sequence ID" value="PRT57070.1"/>
    <property type="molecule type" value="Genomic_DNA"/>
</dbReference>
<accession>A0A2T0FQ16</accession>
<evidence type="ECO:0000256" key="5">
    <source>
        <dbReference type="ARBA" id="ARBA00023242"/>
    </source>
</evidence>
<evidence type="ECO:0000256" key="1">
    <source>
        <dbReference type="ARBA" id="ARBA00004123"/>
    </source>
</evidence>
<evidence type="ECO:0000313" key="10">
    <source>
        <dbReference type="Proteomes" id="UP000238350"/>
    </source>
</evidence>
<sequence length="320" mass="36211">MSRDLNHLAHLNAINDAESEVPATTHEGAEEDLSIFQNTNFYDFDIGRSTDIATTVDELLMQQEMQIQYPGKSAAAHEHIDHHGSNTLSNASGFGIHASASSSYQDLMRLREPTAGSEQVAHVGPQTTAPYPFDFSELQEFSLAGELPPVSNTRHFYPVSGAGQHYFTPGPTDLHHVAPRQHRLHEDLHNHTAPAEHTEHAEHAKPKTRSPSDSTDEAKGGSDESGTTEIARQIADEDKRRRNTAASARFRIKKKLREQEMERNTRQMQARIDELENKLKQLEMENRWLKNLVVERNEKRDVSEIEKLRNKVLRSETKET</sequence>
<dbReference type="OrthoDB" id="1939598at2759"/>
<dbReference type="AlphaFoldDB" id="A0A2T0FQ16"/>
<feature type="region of interest" description="Disordered" evidence="7">
    <location>
        <begin position="193"/>
        <end position="246"/>
    </location>
</feature>
<dbReference type="InterPro" id="IPR004827">
    <property type="entry name" value="bZIP"/>
</dbReference>
<dbReference type="GO" id="GO:0001228">
    <property type="term" value="F:DNA-binding transcription activator activity, RNA polymerase II-specific"/>
    <property type="evidence" value="ECO:0007669"/>
    <property type="project" value="TreeGrafter"/>
</dbReference>
<dbReference type="PROSITE" id="PS00036">
    <property type="entry name" value="BZIP_BASIC"/>
    <property type="match status" value="1"/>
</dbReference>
<dbReference type="PANTHER" id="PTHR13044:SF14">
    <property type="entry name" value="CRYPTOCEPHAL, ISOFORM A"/>
    <property type="match status" value="1"/>
</dbReference>
<feature type="compositionally biased region" description="Basic and acidic residues" evidence="7">
    <location>
        <begin position="193"/>
        <end position="205"/>
    </location>
</feature>
<dbReference type="Gene3D" id="1.20.5.170">
    <property type="match status" value="1"/>
</dbReference>
<feature type="coiled-coil region" evidence="6">
    <location>
        <begin position="258"/>
        <end position="292"/>
    </location>
</feature>
<evidence type="ECO:0000259" key="8">
    <source>
        <dbReference type="PROSITE" id="PS50217"/>
    </source>
</evidence>
<dbReference type="PANTHER" id="PTHR13044">
    <property type="entry name" value="ACTIVATING TRANSCRIPTION FACTOR ATF 4/5"/>
    <property type="match status" value="1"/>
</dbReference>
<evidence type="ECO:0000256" key="4">
    <source>
        <dbReference type="ARBA" id="ARBA00023163"/>
    </source>
</evidence>
<keyword evidence="5" id="KW-0539">Nucleus</keyword>
<dbReference type="GeneID" id="36518438"/>
<dbReference type="CDD" id="cd14705">
    <property type="entry name" value="bZIP_Zip1"/>
    <property type="match status" value="1"/>
</dbReference>
<name>A0A2T0FQ16_9ASCO</name>
<organism evidence="9 10">
    <name type="scientific">Wickerhamiella sorbophila</name>
    <dbReference type="NCBI Taxonomy" id="45607"/>
    <lineage>
        <taxon>Eukaryota</taxon>
        <taxon>Fungi</taxon>
        <taxon>Dikarya</taxon>
        <taxon>Ascomycota</taxon>
        <taxon>Saccharomycotina</taxon>
        <taxon>Dipodascomycetes</taxon>
        <taxon>Dipodascales</taxon>
        <taxon>Trichomonascaceae</taxon>
        <taxon>Wickerhamiella</taxon>
    </lineage>
</organism>
<protein>
    <recommendedName>
        <fullName evidence="8">BZIP domain-containing protein</fullName>
    </recommendedName>
</protein>
<evidence type="ECO:0000256" key="3">
    <source>
        <dbReference type="ARBA" id="ARBA00023125"/>
    </source>
</evidence>
<dbReference type="Pfam" id="PF07716">
    <property type="entry name" value="bZIP_2"/>
    <property type="match status" value="1"/>
</dbReference>
<dbReference type="GO" id="GO:0005634">
    <property type="term" value="C:nucleus"/>
    <property type="evidence" value="ECO:0007669"/>
    <property type="project" value="UniProtKB-SubCell"/>
</dbReference>
<gene>
    <name evidence="9" type="ORF">B9G98_04690</name>
</gene>
<dbReference type="RefSeq" id="XP_024667015.1">
    <property type="nucleotide sequence ID" value="XM_024811247.1"/>
</dbReference>
<dbReference type="SUPFAM" id="SSF57959">
    <property type="entry name" value="Leucine zipper domain"/>
    <property type="match status" value="1"/>
</dbReference>
<evidence type="ECO:0000256" key="6">
    <source>
        <dbReference type="SAM" id="Coils"/>
    </source>
</evidence>
<comment type="caution">
    <text evidence="9">The sequence shown here is derived from an EMBL/GenBank/DDBJ whole genome shotgun (WGS) entry which is preliminary data.</text>
</comment>
<evidence type="ECO:0000256" key="7">
    <source>
        <dbReference type="SAM" id="MobiDB-lite"/>
    </source>
</evidence>